<evidence type="ECO:0000313" key="1">
    <source>
        <dbReference type="EMBL" id="GGK33481.1"/>
    </source>
</evidence>
<organism evidence="1 2">
    <name type="scientific">Deinococcus malanensis</name>
    <dbReference type="NCBI Taxonomy" id="1706855"/>
    <lineage>
        <taxon>Bacteria</taxon>
        <taxon>Thermotogati</taxon>
        <taxon>Deinococcota</taxon>
        <taxon>Deinococci</taxon>
        <taxon>Deinococcales</taxon>
        <taxon>Deinococcaceae</taxon>
        <taxon>Deinococcus</taxon>
    </lineage>
</organism>
<reference evidence="2" key="1">
    <citation type="journal article" date="2019" name="Int. J. Syst. Evol. Microbiol.">
        <title>The Global Catalogue of Microorganisms (GCM) 10K type strain sequencing project: providing services to taxonomists for standard genome sequencing and annotation.</title>
        <authorList>
            <consortium name="The Broad Institute Genomics Platform"/>
            <consortium name="The Broad Institute Genome Sequencing Center for Infectious Disease"/>
            <person name="Wu L."/>
            <person name="Ma J."/>
        </authorList>
    </citation>
    <scope>NUCLEOTIDE SEQUENCE [LARGE SCALE GENOMIC DNA]</scope>
    <source>
        <strain evidence="2">JCM 30331</strain>
    </source>
</reference>
<gene>
    <name evidence="1" type="ORF">GCM10008955_29380</name>
</gene>
<sequence length="69" mass="7759">MEASKLGRAAIRHVARQAYDGAVNQQGHHEALWHARRAGTLFAHDTGDGELEDYLLQQLEMYIAELNGR</sequence>
<dbReference type="EMBL" id="BMPP01000013">
    <property type="protein sequence ID" value="GGK33481.1"/>
    <property type="molecule type" value="Genomic_DNA"/>
</dbReference>
<protein>
    <submittedName>
        <fullName evidence="1">Uncharacterized protein</fullName>
    </submittedName>
</protein>
<comment type="caution">
    <text evidence="1">The sequence shown here is derived from an EMBL/GenBank/DDBJ whole genome shotgun (WGS) entry which is preliminary data.</text>
</comment>
<dbReference type="Proteomes" id="UP000647587">
    <property type="component" value="Unassembled WGS sequence"/>
</dbReference>
<keyword evidence="2" id="KW-1185">Reference proteome</keyword>
<name>A0ABQ2EZR3_9DEIO</name>
<evidence type="ECO:0000313" key="2">
    <source>
        <dbReference type="Proteomes" id="UP000647587"/>
    </source>
</evidence>
<dbReference type="RefSeq" id="WP_189010144.1">
    <property type="nucleotide sequence ID" value="NZ_BMPP01000013.1"/>
</dbReference>
<proteinExistence type="predicted"/>
<accession>A0ABQ2EZR3</accession>